<sequence>MQAKLSTKWTPSENGESRETAIPPGRTTRLAVRSRSGGRHAAVVDARHADVRLLSSASALSNLWSSFNSSLIDECYVTPGCRRTRRNPLSFTCSRRSGRSSRKSALAPIPGRSADFSTAAAAPLMEVLSIRSLHRVQPAVRRPPDLPLRDALQNWQLPSLLSPTVPLSLRDWLHRRVWQLCRPCWLKRWINNLA</sequence>
<dbReference type="WBParaSite" id="maker-unitig_19618-snap-gene-0.6-mRNA-1">
    <property type="protein sequence ID" value="maker-unitig_19618-snap-gene-0.6-mRNA-1"/>
    <property type="gene ID" value="maker-unitig_19618-snap-gene-0.6"/>
</dbReference>
<evidence type="ECO:0000313" key="3">
    <source>
        <dbReference type="WBParaSite" id="maker-unitig_19618-snap-gene-0.6-mRNA-1"/>
    </source>
</evidence>
<evidence type="ECO:0000313" key="2">
    <source>
        <dbReference type="Proteomes" id="UP000095280"/>
    </source>
</evidence>
<proteinExistence type="predicted"/>
<protein>
    <submittedName>
        <fullName evidence="3">Uncharacterized protein</fullName>
    </submittedName>
</protein>
<name>A0A1I8F545_9PLAT</name>
<dbReference type="Proteomes" id="UP000095280">
    <property type="component" value="Unplaced"/>
</dbReference>
<keyword evidence="2" id="KW-1185">Reference proteome</keyword>
<reference evidence="3" key="1">
    <citation type="submission" date="2016-11" db="UniProtKB">
        <authorList>
            <consortium name="WormBaseParasite"/>
        </authorList>
    </citation>
    <scope>IDENTIFICATION</scope>
</reference>
<feature type="compositionally biased region" description="Polar residues" evidence="1">
    <location>
        <begin position="1"/>
        <end position="14"/>
    </location>
</feature>
<accession>A0A1I8F545</accession>
<evidence type="ECO:0000256" key="1">
    <source>
        <dbReference type="SAM" id="MobiDB-lite"/>
    </source>
</evidence>
<feature type="region of interest" description="Disordered" evidence="1">
    <location>
        <begin position="1"/>
        <end position="27"/>
    </location>
</feature>
<organism evidence="2 3">
    <name type="scientific">Macrostomum lignano</name>
    <dbReference type="NCBI Taxonomy" id="282301"/>
    <lineage>
        <taxon>Eukaryota</taxon>
        <taxon>Metazoa</taxon>
        <taxon>Spiralia</taxon>
        <taxon>Lophotrochozoa</taxon>
        <taxon>Platyhelminthes</taxon>
        <taxon>Rhabditophora</taxon>
        <taxon>Macrostomorpha</taxon>
        <taxon>Macrostomida</taxon>
        <taxon>Macrostomidae</taxon>
        <taxon>Macrostomum</taxon>
    </lineage>
</organism>
<dbReference type="AlphaFoldDB" id="A0A1I8F545"/>